<dbReference type="InterPro" id="IPR002201">
    <property type="entry name" value="Glyco_trans_9"/>
</dbReference>
<reference evidence="3" key="1">
    <citation type="submission" date="2018-05" db="EMBL/GenBank/DDBJ databases">
        <authorList>
            <person name="Lanie J.A."/>
            <person name="Ng W.-L."/>
            <person name="Kazmierczak K.M."/>
            <person name="Andrzejewski T.M."/>
            <person name="Davidsen T.M."/>
            <person name="Wayne K.J."/>
            <person name="Tettelin H."/>
            <person name="Glass J.I."/>
            <person name="Rusch D."/>
            <person name="Podicherti R."/>
            <person name="Tsui H.-C.T."/>
            <person name="Winkler M.E."/>
        </authorList>
    </citation>
    <scope>NUCLEOTIDE SEQUENCE</scope>
</reference>
<dbReference type="PANTHER" id="PTHR30160:SF1">
    <property type="entry name" value="LIPOPOLYSACCHARIDE 1,2-N-ACETYLGLUCOSAMINETRANSFERASE-RELATED"/>
    <property type="match status" value="1"/>
</dbReference>
<dbReference type="AlphaFoldDB" id="A0A382QAE3"/>
<dbReference type="GO" id="GO:0008713">
    <property type="term" value="F:ADP-heptose-lipopolysaccharide heptosyltransferase activity"/>
    <property type="evidence" value="ECO:0007669"/>
    <property type="project" value="TreeGrafter"/>
</dbReference>
<dbReference type="GO" id="GO:0009244">
    <property type="term" value="P:lipopolysaccharide core region biosynthetic process"/>
    <property type="evidence" value="ECO:0007669"/>
    <property type="project" value="TreeGrafter"/>
</dbReference>
<protein>
    <recommendedName>
        <fullName evidence="4">Glycosyltransferase family 9 protein</fullName>
    </recommendedName>
</protein>
<organism evidence="3">
    <name type="scientific">marine metagenome</name>
    <dbReference type="NCBI Taxonomy" id="408172"/>
    <lineage>
        <taxon>unclassified sequences</taxon>
        <taxon>metagenomes</taxon>
        <taxon>ecological metagenomes</taxon>
    </lineage>
</organism>
<feature type="non-terminal residue" evidence="3">
    <location>
        <position position="1"/>
    </location>
</feature>
<keyword evidence="1" id="KW-0328">Glycosyltransferase</keyword>
<sequence>ISKSKLFIGTEGGLMHAARSVQTKSVIIWGGVSLPEFAGYPNDHSIICNYVPCSPCGLKGKCPNEKICLSTIEVSDVKKLSIASLKNDTCS</sequence>
<dbReference type="GO" id="GO:0005829">
    <property type="term" value="C:cytosol"/>
    <property type="evidence" value="ECO:0007669"/>
    <property type="project" value="TreeGrafter"/>
</dbReference>
<evidence type="ECO:0000256" key="2">
    <source>
        <dbReference type="ARBA" id="ARBA00022679"/>
    </source>
</evidence>
<dbReference type="Gene3D" id="3.40.50.2000">
    <property type="entry name" value="Glycogen Phosphorylase B"/>
    <property type="match status" value="1"/>
</dbReference>
<dbReference type="PANTHER" id="PTHR30160">
    <property type="entry name" value="TETRAACYLDISACCHARIDE 4'-KINASE-RELATED"/>
    <property type="match status" value="1"/>
</dbReference>
<keyword evidence="2" id="KW-0808">Transferase</keyword>
<evidence type="ECO:0000313" key="3">
    <source>
        <dbReference type="EMBL" id="SVC82017.1"/>
    </source>
</evidence>
<name>A0A382QAE3_9ZZZZ</name>
<evidence type="ECO:0000256" key="1">
    <source>
        <dbReference type="ARBA" id="ARBA00022676"/>
    </source>
</evidence>
<accession>A0A382QAE3</accession>
<dbReference type="Pfam" id="PF01075">
    <property type="entry name" value="Glyco_transf_9"/>
    <property type="match status" value="1"/>
</dbReference>
<gene>
    <name evidence="3" type="ORF">METZ01_LOCUS334871</name>
</gene>
<dbReference type="EMBL" id="UINC01112817">
    <property type="protein sequence ID" value="SVC82017.1"/>
    <property type="molecule type" value="Genomic_DNA"/>
</dbReference>
<proteinExistence type="predicted"/>
<dbReference type="SUPFAM" id="SSF53756">
    <property type="entry name" value="UDP-Glycosyltransferase/glycogen phosphorylase"/>
    <property type="match status" value="1"/>
</dbReference>
<evidence type="ECO:0008006" key="4">
    <source>
        <dbReference type="Google" id="ProtNLM"/>
    </source>
</evidence>
<dbReference type="InterPro" id="IPR051199">
    <property type="entry name" value="LPS_LOS_Heptosyltrfase"/>
</dbReference>